<evidence type="ECO:0008006" key="4">
    <source>
        <dbReference type="Google" id="ProtNLM"/>
    </source>
</evidence>
<accession>A0A1Y3U7W4</accession>
<feature type="region of interest" description="Disordered" evidence="1">
    <location>
        <begin position="63"/>
        <end position="87"/>
    </location>
</feature>
<proteinExistence type="predicted"/>
<sequence>MFGLHKLFADRKEVTPMGKKEKDQRLLRRNLLGVCVFLLALPVLWPMGGAAFAMREILPGQVSAAEPTGEEGADTTGERETTEEPAKETGLFGIDDLKFKEEEQVAAAYLPREEVERMQDFSYLQKTYYTTDSRTMLLPTDINVNDALAKDFTIDTDVDGPQVLIFHTHISEGFADSDMSKGKEEGIWGAGEYLKELLEEKYGIEVLHHDGVYDQVNGKGQVTGAYERMEPPIRQILEENPSIQVCIDIHRDGVPEGTHLVTEVNGKPTAKIMFFNGLCRLNQNGQAVPTPGLDNPYVSDNLAFSLQMQTQSAARFPDFNRKIYLNAYRFSLHMLPRSTLIEVGAQTNTKEEVHNAMEPLAEILAAVLLGGE</sequence>
<name>A0A1Y3U7W4_9FIRM</name>
<dbReference type="Proteomes" id="UP000195455">
    <property type="component" value="Unassembled WGS sequence"/>
</dbReference>
<dbReference type="AlphaFoldDB" id="A0A1Y3U7W4"/>
<protein>
    <recommendedName>
        <fullName evidence="4">Stage II sporulation protein P</fullName>
    </recommendedName>
</protein>
<gene>
    <name evidence="2" type="ORF">B5G26_04385</name>
</gene>
<organism evidence="2 3">
    <name type="scientific">Anaerotignum lactatifermentans</name>
    <dbReference type="NCBI Taxonomy" id="160404"/>
    <lineage>
        <taxon>Bacteria</taxon>
        <taxon>Bacillati</taxon>
        <taxon>Bacillota</taxon>
        <taxon>Clostridia</taxon>
        <taxon>Lachnospirales</taxon>
        <taxon>Anaerotignaceae</taxon>
        <taxon>Anaerotignum</taxon>
    </lineage>
</organism>
<dbReference type="EMBL" id="NFHM01000004">
    <property type="protein sequence ID" value="OUN44882.1"/>
    <property type="molecule type" value="Genomic_DNA"/>
</dbReference>
<dbReference type="InterPro" id="IPR010897">
    <property type="entry name" value="Spore_II_P"/>
</dbReference>
<evidence type="ECO:0000256" key="1">
    <source>
        <dbReference type="SAM" id="MobiDB-lite"/>
    </source>
</evidence>
<comment type="caution">
    <text evidence="2">The sequence shown here is derived from an EMBL/GenBank/DDBJ whole genome shotgun (WGS) entry which is preliminary data.</text>
</comment>
<evidence type="ECO:0000313" key="2">
    <source>
        <dbReference type="EMBL" id="OUN44882.1"/>
    </source>
</evidence>
<evidence type="ECO:0000313" key="3">
    <source>
        <dbReference type="Proteomes" id="UP000195455"/>
    </source>
</evidence>
<dbReference type="Pfam" id="PF07454">
    <property type="entry name" value="SpoIIP"/>
    <property type="match status" value="1"/>
</dbReference>
<feature type="compositionally biased region" description="Basic and acidic residues" evidence="1">
    <location>
        <begin position="76"/>
        <end position="87"/>
    </location>
</feature>
<reference evidence="3" key="1">
    <citation type="submission" date="2017-04" db="EMBL/GenBank/DDBJ databases">
        <title>Function of individual gut microbiota members based on whole genome sequencing of pure cultures obtained from chicken caecum.</title>
        <authorList>
            <person name="Medvecky M."/>
            <person name="Cejkova D."/>
            <person name="Polansky O."/>
            <person name="Karasova D."/>
            <person name="Kubasova T."/>
            <person name="Cizek A."/>
            <person name="Rychlik I."/>
        </authorList>
    </citation>
    <scope>NUCLEOTIDE SEQUENCE [LARGE SCALE GENOMIC DNA]</scope>
    <source>
        <strain evidence="3">An75</strain>
    </source>
</reference>